<feature type="compositionally biased region" description="Low complexity" evidence="5">
    <location>
        <begin position="257"/>
        <end position="271"/>
    </location>
</feature>
<feature type="region of interest" description="Disordered" evidence="5">
    <location>
        <begin position="1"/>
        <end position="52"/>
    </location>
</feature>
<keyword evidence="2 6" id="KW-0812">Transmembrane</keyword>
<dbReference type="Proteomes" id="UP000606974">
    <property type="component" value="Unassembled WGS sequence"/>
</dbReference>
<feature type="transmembrane region" description="Helical" evidence="6">
    <location>
        <begin position="425"/>
        <end position="442"/>
    </location>
</feature>
<feature type="transmembrane region" description="Helical" evidence="6">
    <location>
        <begin position="56"/>
        <end position="75"/>
    </location>
</feature>
<dbReference type="Pfam" id="PF13127">
    <property type="entry name" value="DUF3955"/>
    <property type="match status" value="1"/>
</dbReference>
<feature type="transmembrane region" description="Helical" evidence="6">
    <location>
        <begin position="335"/>
        <end position="358"/>
    </location>
</feature>
<name>A0A8H7E8F6_9EURO</name>
<dbReference type="PANTHER" id="PTHR23051:SF0">
    <property type="entry name" value="SOLUTE CARRIER FAMILY 35 MEMBER F5"/>
    <property type="match status" value="1"/>
</dbReference>
<evidence type="ECO:0000256" key="2">
    <source>
        <dbReference type="ARBA" id="ARBA00022692"/>
    </source>
</evidence>
<feature type="transmembrane region" description="Helical" evidence="6">
    <location>
        <begin position="95"/>
        <end position="113"/>
    </location>
</feature>
<feature type="transmembrane region" description="Helical" evidence="6">
    <location>
        <begin position="205"/>
        <end position="226"/>
    </location>
</feature>
<accession>A0A8H7E8F6</accession>
<feature type="compositionally biased region" description="Basic and acidic residues" evidence="5">
    <location>
        <begin position="20"/>
        <end position="31"/>
    </location>
</feature>
<sequence length="493" mass="53947">MSTTSRPLDTGFRPSPLSRESSDHLELRDSRASSPYARLSDSSEDRASRPTSTIGGVARHTLGLILLLAVVFLWTTSNFLGSTVFADKTYAKPFFLTYLNSAVFILTLIPVLVRSGYRNWRKGTLRSSLHRFTTYTPFSNPSLRPGEAEAEAEAFLKDDDAAGSREISPENLKHLDTWSTARLSFYFCILWFLANYFAMSCLQYTTVASTTILTSTSSVWTLLIGAITRTEKFTWRKLIGVVASLVGVFLISQVDLSSSPPSSPSSSPQQPTTKNPTPKRDGGLGESFPSKTPAELAFGDAMAAFSALIYGIYTITLKRTTNAAAREGKSLNMPLFFGLVGLINIILLFPLFPILSVLKIETFELPPTRRIWTIMLVNSASSLLSDICWAYAMVLTSPLVVTVGLSLTIPLSLVGELIVQGRSESVVYWIGAVIVVCSFVFVDREEVKEGHHHDSTGGGDDGVEVSAGRELGDSRTGYVRVEQHEGSYVDSAR</sequence>
<dbReference type="PANTHER" id="PTHR23051">
    <property type="entry name" value="SOLUTE CARRIER FAMILY 35, MEMBER F5"/>
    <property type="match status" value="1"/>
</dbReference>
<keyword evidence="4 6" id="KW-0472">Membrane</keyword>
<dbReference type="AlphaFoldDB" id="A0A8H7E8F6"/>
<feature type="region of interest" description="Disordered" evidence="5">
    <location>
        <begin position="257"/>
        <end position="286"/>
    </location>
</feature>
<dbReference type="EMBL" id="JAACFV010000008">
    <property type="protein sequence ID" value="KAF7513102.1"/>
    <property type="molecule type" value="Genomic_DNA"/>
</dbReference>
<dbReference type="InterPro" id="IPR000620">
    <property type="entry name" value="EamA_dom"/>
</dbReference>
<evidence type="ECO:0000256" key="6">
    <source>
        <dbReference type="SAM" id="Phobius"/>
    </source>
</evidence>
<feature type="transmembrane region" description="Helical" evidence="6">
    <location>
        <begin position="238"/>
        <end position="256"/>
    </location>
</feature>
<dbReference type="GO" id="GO:0000329">
    <property type="term" value="C:fungal-type vacuole membrane"/>
    <property type="evidence" value="ECO:0007669"/>
    <property type="project" value="TreeGrafter"/>
</dbReference>
<comment type="caution">
    <text evidence="9">The sequence shown here is derived from an EMBL/GenBank/DDBJ whole genome shotgun (WGS) entry which is preliminary data.</text>
</comment>
<evidence type="ECO:0000256" key="4">
    <source>
        <dbReference type="ARBA" id="ARBA00023136"/>
    </source>
</evidence>
<evidence type="ECO:0000259" key="8">
    <source>
        <dbReference type="Pfam" id="PF13127"/>
    </source>
</evidence>
<evidence type="ECO:0000256" key="3">
    <source>
        <dbReference type="ARBA" id="ARBA00022989"/>
    </source>
</evidence>
<dbReference type="InterPro" id="IPR025016">
    <property type="entry name" value="DUF3955"/>
</dbReference>
<feature type="domain" description="DUF3955" evidence="8">
    <location>
        <begin position="61"/>
        <end position="113"/>
    </location>
</feature>
<feature type="transmembrane region" description="Helical" evidence="6">
    <location>
        <begin position="296"/>
        <end position="315"/>
    </location>
</feature>
<protein>
    <recommendedName>
        <fullName evidence="11">EamA domain-containing protein</fullName>
    </recommendedName>
</protein>
<dbReference type="OrthoDB" id="1436450at2759"/>
<organism evidence="9 10">
    <name type="scientific">Endocarpon pusillum</name>
    <dbReference type="NCBI Taxonomy" id="364733"/>
    <lineage>
        <taxon>Eukaryota</taxon>
        <taxon>Fungi</taxon>
        <taxon>Dikarya</taxon>
        <taxon>Ascomycota</taxon>
        <taxon>Pezizomycotina</taxon>
        <taxon>Eurotiomycetes</taxon>
        <taxon>Chaetothyriomycetidae</taxon>
        <taxon>Verrucariales</taxon>
        <taxon>Verrucariaceae</taxon>
        <taxon>Endocarpon</taxon>
    </lineage>
</organism>
<comment type="subcellular location">
    <subcellularLocation>
        <location evidence="1">Endoplasmic reticulum membrane</location>
        <topology evidence="1">Multi-pass membrane protein</topology>
    </subcellularLocation>
</comment>
<keyword evidence="10" id="KW-1185">Reference proteome</keyword>
<feature type="transmembrane region" description="Helical" evidence="6">
    <location>
        <begin position="183"/>
        <end position="199"/>
    </location>
</feature>
<dbReference type="Gene3D" id="1.10.3730.20">
    <property type="match status" value="1"/>
</dbReference>
<keyword evidence="3 6" id="KW-1133">Transmembrane helix</keyword>
<evidence type="ECO:0000256" key="1">
    <source>
        <dbReference type="ARBA" id="ARBA00004477"/>
    </source>
</evidence>
<reference evidence="9" key="1">
    <citation type="submission" date="2020-02" db="EMBL/GenBank/DDBJ databases">
        <authorList>
            <person name="Palmer J.M."/>
        </authorList>
    </citation>
    <scope>NUCLEOTIDE SEQUENCE</scope>
    <source>
        <strain evidence="9">EPUS1.4</strain>
        <tissue evidence="9">Thallus</tissue>
    </source>
</reference>
<dbReference type="InterPro" id="IPR037185">
    <property type="entry name" value="EmrE-like"/>
</dbReference>
<dbReference type="SUPFAM" id="SSF103481">
    <property type="entry name" value="Multidrug resistance efflux transporter EmrE"/>
    <property type="match status" value="2"/>
</dbReference>
<evidence type="ECO:0000256" key="5">
    <source>
        <dbReference type="SAM" id="MobiDB-lite"/>
    </source>
</evidence>
<proteinExistence type="predicted"/>
<dbReference type="Pfam" id="PF00892">
    <property type="entry name" value="EamA"/>
    <property type="match status" value="1"/>
</dbReference>
<feature type="transmembrane region" description="Helical" evidence="6">
    <location>
        <begin position="399"/>
        <end position="419"/>
    </location>
</feature>
<evidence type="ECO:0000313" key="10">
    <source>
        <dbReference type="Proteomes" id="UP000606974"/>
    </source>
</evidence>
<feature type="transmembrane region" description="Helical" evidence="6">
    <location>
        <begin position="370"/>
        <end position="392"/>
    </location>
</feature>
<evidence type="ECO:0000313" key="9">
    <source>
        <dbReference type="EMBL" id="KAF7513102.1"/>
    </source>
</evidence>
<gene>
    <name evidence="9" type="ORF">GJ744_011368</name>
</gene>
<evidence type="ECO:0008006" key="11">
    <source>
        <dbReference type="Google" id="ProtNLM"/>
    </source>
</evidence>
<evidence type="ECO:0000259" key="7">
    <source>
        <dbReference type="Pfam" id="PF00892"/>
    </source>
</evidence>
<feature type="domain" description="EamA" evidence="7">
    <location>
        <begin position="178"/>
        <end position="252"/>
    </location>
</feature>